<dbReference type="RefSeq" id="WP_072936811.1">
    <property type="nucleotide sequence ID" value="NZ_CYRX01000031.1"/>
</dbReference>
<organism evidence="1 2">
    <name type="scientific">Thalassobacter stenotrophicus</name>
    <dbReference type="NCBI Taxonomy" id="266809"/>
    <lineage>
        <taxon>Bacteria</taxon>
        <taxon>Pseudomonadati</taxon>
        <taxon>Pseudomonadota</taxon>
        <taxon>Alphaproteobacteria</taxon>
        <taxon>Rhodobacterales</taxon>
        <taxon>Roseobacteraceae</taxon>
        <taxon>Thalassobacter</taxon>
    </lineage>
</organism>
<proteinExistence type="predicted"/>
<dbReference type="eggNOG" id="ENOG5033C5K">
    <property type="taxonomic scope" value="Bacteria"/>
</dbReference>
<dbReference type="Proteomes" id="UP000051298">
    <property type="component" value="Unassembled WGS sequence"/>
</dbReference>
<accession>A0A0N7LTR1</accession>
<gene>
    <name evidence="1" type="ORF">THS5294_02710</name>
</gene>
<evidence type="ECO:0008006" key="3">
    <source>
        <dbReference type="Google" id="ProtNLM"/>
    </source>
</evidence>
<reference evidence="1 2" key="1">
    <citation type="submission" date="2015-09" db="EMBL/GenBank/DDBJ databases">
        <authorList>
            <consortium name="Swine Surveillance"/>
        </authorList>
    </citation>
    <scope>NUCLEOTIDE SEQUENCE [LARGE SCALE GENOMIC DNA]</scope>
    <source>
        <strain evidence="1 2">CECT 5294</strain>
    </source>
</reference>
<dbReference type="EMBL" id="CYRX01000031">
    <property type="protein sequence ID" value="CUH61402.1"/>
    <property type="molecule type" value="Genomic_DNA"/>
</dbReference>
<dbReference type="AlphaFoldDB" id="A0A0N7LTR1"/>
<protein>
    <recommendedName>
        <fullName evidence="3">Response regulatory domain-containing protein</fullName>
    </recommendedName>
</protein>
<name>A0A0N7LTR1_9RHOB</name>
<evidence type="ECO:0000313" key="2">
    <source>
        <dbReference type="Proteomes" id="UP000051298"/>
    </source>
</evidence>
<sequence>MVKALKDIQVKCGFIGPRNRLYARMQEMLAVSGIPLQDEMTFDAFSAQTPKAAATFDFLFVDIDGLGGIVKIFNTLARLRTEFPFVRVILVSGDFETNDFDTTRRLLGDVSLRSPVLHASLETALFESIENNRKWCDSVVHYRENIAA</sequence>
<evidence type="ECO:0000313" key="1">
    <source>
        <dbReference type="EMBL" id="CUH61402.1"/>
    </source>
</evidence>